<sequence>MASLPGRMASPSARRTKARLESIGPTEKHLAMHNAINGQVFWQSGTAGLSGQHGMSSGIADMDISEAAAIAGPLTGAVNGPAMSPTIARIGSNLRSQGATFMQRNMS</sequence>
<dbReference type="AlphaFoldDB" id="A0A7W9L2P7"/>
<feature type="region of interest" description="Disordered" evidence="1">
    <location>
        <begin position="1"/>
        <end position="20"/>
    </location>
</feature>
<accession>A0A7W9L2P7</accession>
<dbReference type="Proteomes" id="UP000523821">
    <property type="component" value="Unassembled WGS sequence"/>
</dbReference>
<evidence type="ECO:0000313" key="3">
    <source>
        <dbReference type="Proteomes" id="UP000523821"/>
    </source>
</evidence>
<dbReference type="EMBL" id="JACHOO010000005">
    <property type="protein sequence ID" value="MBB5753711.1"/>
    <property type="molecule type" value="Genomic_DNA"/>
</dbReference>
<proteinExistence type="predicted"/>
<organism evidence="2 3">
    <name type="scientific">Prosthecomicrobium pneumaticum</name>
    <dbReference type="NCBI Taxonomy" id="81895"/>
    <lineage>
        <taxon>Bacteria</taxon>
        <taxon>Pseudomonadati</taxon>
        <taxon>Pseudomonadota</taxon>
        <taxon>Alphaproteobacteria</taxon>
        <taxon>Hyphomicrobiales</taxon>
        <taxon>Kaistiaceae</taxon>
        <taxon>Prosthecomicrobium</taxon>
    </lineage>
</organism>
<reference evidence="2 3" key="1">
    <citation type="submission" date="2020-08" db="EMBL/GenBank/DDBJ databases">
        <title>Genomic Encyclopedia of Type Strains, Phase IV (KMG-IV): sequencing the most valuable type-strain genomes for metagenomic binning, comparative biology and taxonomic classification.</title>
        <authorList>
            <person name="Goeker M."/>
        </authorList>
    </citation>
    <scope>NUCLEOTIDE SEQUENCE [LARGE SCALE GENOMIC DNA]</scope>
    <source>
        <strain evidence="2 3">DSM 16268</strain>
    </source>
</reference>
<name>A0A7W9L2P7_9HYPH</name>
<keyword evidence="3" id="KW-1185">Reference proteome</keyword>
<dbReference type="RefSeq" id="WP_183856787.1">
    <property type="nucleotide sequence ID" value="NZ_JACHOO010000005.1"/>
</dbReference>
<protein>
    <submittedName>
        <fullName evidence="2">Uncharacterized protein</fullName>
    </submittedName>
</protein>
<comment type="caution">
    <text evidence="2">The sequence shown here is derived from an EMBL/GenBank/DDBJ whole genome shotgun (WGS) entry which is preliminary data.</text>
</comment>
<evidence type="ECO:0000313" key="2">
    <source>
        <dbReference type="EMBL" id="MBB5753711.1"/>
    </source>
</evidence>
<dbReference type="GeneID" id="95764053"/>
<gene>
    <name evidence="2" type="ORF">GGQ63_002781</name>
</gene>
<evidence type="ECO:0000256" key="1">
    <source>
        <dbReference type="SAM" id="MobiDB-lite"/>
    </source>
</evidence>